<evidence type="ECO:0000313" key="2">
    <source>
        <dbReference type="Proteomes" id="UP000735302"/>
    </source>
</evidence>
<reference evidence="1 2" key="1">
    <citation type="journal article" date="2021" name="Elife">
        <title>Chloroplast acquisition without the gene transfer in kleptoplastic sea slugs, Plakobranchus ocellatus.</title>
        <authorList>
            <person name="Maeda T."/>
            <person name="Takahashi S."/>
            <person name="Yoshida T."/>
            <person name="Shimamura S."/>
            <person name="Takaki Y."/>
            <person name="Nagai Y."/>
            <person name="Toyoda A."/>
            <person name="Suzuki Y."/>
            <person name="Arimoto A."/>
            <person name="Ishii H."/>
            <person name="Satoh N."/>
            <person name="Nishiyama T."/>
            <person name="Hasebe M."/>
            <person name="Maruyama T."/>
            <person name="Minagawa J."/>
            <person name="Obokata J."/>
            <person name="Shigenobu S."/>
        </authorList>
    </citation>
    <scope>NUCLEOTIDE SEQUENCE [LARGE SCALE GENOMIC DNA]</scope>
</reference>
<dbReference type="Proteomes" id="UP000735302">
    <property type="component" value="Unassembled WGS sequence"/>
</dbReference>
<comment type="caution">
    <text evidence="1">The sequence shown here is derived from an EMBL/GenBank/DDBJ whole genome shotgun (WGS) entry which is preliminary data.</text>
</comment>
<accession>A0AAV3ZKU2</accession>
<dbReference type="EMBL" id="BLXT01002584">
    <property type="protein sequence ID" value="GFN95923.1"/>
    <property type="molecule type" value="Genomic_DNA"/>
</dbReference>
<evidence type="ECO:0000313" key="1">
    <source>
        <dbReference type="EMBL" id="GFN95923.1"/>
    </source>
</evidence>
<organism evidence="1 2">
    <name type="scientific">Plakobranchus ocellatus</name>
    <dbReference type="NCBI Taxonomy" id="259542"/>
    <lineage>
        <taxon>Eukaryota</taxon>
        <taxon>Metazoa</taxon>
        <taxon>Spiralia</taxon>
        <taxon>Lophotrochozoa</taxon>
        <taxon>Mollusca</taxon>
        <taxon>Gastropoda</taxon>
        <taxon>Heterobranchia</taxon>
        <taxon>Euthyneura</taxon>
        <taxon>Panpulmonata</taxon>
        <taxon>Sacoglossa</taxon>
        <taxon>Placobranchoidea</taxon>
        <taxon>Plakobranchidae</taxon>
        <taxon>Plakobranchus</taxon>
    </lineage>
</organism>
<dbReference type="AlphaFoldDB" id="A0AAV3ZKU2"/>
<name>A0AAV3ZKU2_9GAST</name>
<gene>
    <name evidence="1" type="ORF">PoB_002242900</name>
</gene>
<proteinExistence type="predicted"/>
<sequence length="176" mass="20450">MQLLALKRILCDQPRVSTQIGARSVMYSVRLCKTWKRITFDQRAGKFKTSMIYQHHILSAIDMVISLVTARIQTIQRRKRVQNRYRLRHERTREKILEGAQDAFKNQANKGEGPENFLLARGGCDVTRYCRSCEVSQRTVKKVIVLRVPLEKVPLDDMPFKRVAVDSLALSTYQVR</sequence>
<protein>
    <submittedName>
        <fullName evidence="1">Zinc finger protein</fullName>
    </submittedName>
</protein>
<keyword evidence="2" id="KW-1185">Reference proteome</keyword>